<sequence length="1101" mass="125996">MTAEERIASLERRLQLSRDALKAEQAKHGEDAVDLEGLVFTLRSSLSRACSLIEDESLRPADHEKTGQLAEKIVSLWSNERMLLDKQNEELKAALRARGGGGGGGFDSKHVTNEPASQWWAERKVSAHEALKMLEEATSRHSKAQEKLLNTEKELSEVQDALWKHEEKISELEKLLKSTKKSLDETKSELAEKDLQIAAMKRINERGNFESKLTLQAKKDEEGLAAGEAQMQLHRRIQQLISEVKSKEIRIQGLEMRLMSSSSTSQNKFPTASDLDRTIAVLKAEHEEKNQMLEDQVAGLFKISEERLKLLDEQSTRIKALNDELAHRHKTCEDLRKRLTAQAEALKQGAQTAASLEEKIEKENEELFEARRLRSIAEEQVLLLQKEAENARREAQEARAFEIELRSTATKQKETYGKDMESLHKESEHIKEQLQLAKENNDILEGQLRSAEEKVISLTRELEKWKKDWTNMENDLLQAKNELRGFKKSDHDKNLGLETALAQKESIINRQGDELHDLKLNIRNLQSEVESLTESLNSALHREENLRKHTEQVGHQFQLRLSELQGKLAEAQQTQTELSTSSKTLQEQRDREVVASSEMFKKLEEKAVKEVEYKTRIQQILDMNAKLQKEKDKFEEQVIASNLQAISNKSRWAFSSYQNDILVKKIAELKSENEILKSKLRGAMDALDRAHHGILLTDSEGKKFMENLNKHDEPQDGKQLEILQHELNNAAKEIEFKNKKIVEYARALEQLRSEMKAENARRSLRKDEPATPTLRDDAVELVNSLRNRISELEHENKALLDKLQYAREDMEKEFAEEKGKLKAEIATAHEIADQRLKRLRERDQIYSRLSEKSSRQGSMRGTALELYSEEQELRTGRSSLIAGGSRSPARPRQGSLLKNDGLLSSSTDSLMSSERKHGVFSDTSGSERSLGREEMNFWEESQASERASSMSYDGREDDFLRPSHGSAHQSVQELTFAQFIELLRLKGLLPAVVSEREAAEAFRRTIAENISEDYDRMPFDCFKDCIRQLLQEKDMLSGTYNFDRDVGARREPARNELKAPARSSHNLADRSTRGSEEAAYEEFQQWNRRVADAASSISEED</sequence>
<accession>A0A7S0F1S3</accession>
<gene>
    <name evidence="3" type="ORF">HPHI1048_LOCUS19384</name>
</gene>
<feature type="coiled-coil region" evidence="1">
    <location>
        <begin position="127"/>
        <end position="203"/>
    </location>
</feature>
<feature type="compositionally biased region" description="Basic and acidic residues" evidence="2">
    <location>
        <begin position="1067"/>
        <end position="1076"/>
    </location>
</feature>
<dbReference type="AlphaFoldDB" id="A0A7S0F1S3"/>
<keyword evidence="1" id="KW-0175">Coiled coil</keyword>
<feature type="region of interest" description="Disordered" evidence="2">
    <location>
        <begin position="877"/>
        <end position="934"/>
    </location>
</feature>
<feature type="coiled-coil region" evidence="1">
    <location>
        <begin position="617"/>
        <end position="686"/>
    </location>
</feature>
<feature type="coiled-coil region" evidence="1">
    <location>
        <begin position="346"/>
        <end position="482"/>
    </location>
</feature>
<proteinExistence type="predicted"/>
<evidence type="ECO:0000313" key="3">
    <source>
        <dbReference type="EMBL" id="CAD8500509.1"/>
    </source>
</evidence>
<name>A0A7S0F1S3_9CRYP</name>
<feature type="region of interest" description="Disordered" evidence="2">
    <location>
        <begin position="1051"/>
        <end position="1079"/>
    </location>
</feature>
<dbReference type="EMBL" id="HBEO01028622">
    <property type="protein sequence ID" value="CAD8500509.1"/>
    <property type="molecule type" value="Transcribed_RNA"/>
</dbReference>
<feature type="coiled-coil region" evidence="1">
    <location>
        <begin position="508"/>
        <end position="581"/>
    </location>
</feature>
<feature type="compositionally biased region" description="Low complexity" evidence="2">
    <location>
        <begin position="902"/>
        <end position="912"/>
    </location>
</feature>
<evidence type="ECO:0000256" key="1">
    <source>
        <dbReference type="SAM" id="Coils"/>
    </source>
</evidence>
<organism evidence="3">
    <name type="scientific">Hanusia phi</name>
    <dbReference type="NCBI Taxonomy" id="3032"/>
    <lineage>
        <taxon>Eukaryota</taxon>
        <taxon>Cryptophyceae</taxon>
        <taxon>Pyrenomonadales</taxon>
        <taxon>Geminigeraceae</taxon>
        <taxon>Hanusia</taxon>
    </lineage>
</organism>
<evidence type="ECO:0000256" key="2">
    <source>
        <dbReference type="SAM" id="MobiDB-lite"/>
    </source>
</evidence>
<feature type="coiled-coil region" evidence="1">
    <location>
        <begin position="720"/>
        <end position="820"/>
    </location>
</feature>
<reference evidence="3" key="1">
    <citation type="submission" date="2021-01" db="EMBL/GenBank/DDBJ databases">
        <authorList>
            <person name="Corre E."/>
            <person name="Pelletier E."/>
            <person name="Niang G."/>
            <person name="Scheremetjew M."/>
            <person name="Finn R."/>
            <person name="Kale V."/>
            <person name="Holt S."/>
            <person name="Cochrane G."/>
            <person name="Meng A."/>
            <person name="Brown T."/>
            <person name="Cohen L."/>
        </authorList>
    </citation>
    <scope>NUCLEOTIDE SEQUENCE</scope>
    <source>
        <strain evidence="3">CCMP325</strain>
    </source>
</reference>
<protein>
    <submittedName>
        <fullName evidence="3">Uncharacterized protein</fullName>
    </submittedName>
</protein>